<dbReference type="EMBL" id="CP000853">
    <property type="protein sequence ID" value="ABW19539.1"/>
    <property type="molecule type" value="Genomic_DNA"/>
</dbReference>
<dbReference type="Proteomes" id="UP000000269">
    <property type="component" value="Chromosome"/>
</dbReference>
<dbReference type="eggNOG" id="ENOG50333Y5">
    <property type="taxonomic scope" value="Bacteria"/>
</dbReference>
<gene>
    <name evidence="1" type="ordered locus">Clos_2002</name>
</gene>
<reference evidence="2" key="1">
    <citation type="submission" date="2007-10" db="EMBL/GenBank/DDBJ databases">
        <title>Complete genome of Alkaliphilus oremlandii OhILAs.</title>
        <authorList>
            <person name="Copeland A."/>
            <person name="Lucas S."/>
            <person name="Lapidus A."/>
            <person name="Barry K."/>
            <person name="Detter J.C."/>
            <person name="Glavina del Rio T."/>
            <person name="Hammon N."/>
            <person name="Israni S."/>
            <person name="Dalin E."/>
            <person name="Tice H."/>
            <person name="Pitluck S."/>
            <person name="Chain P."/>
            <person name="Malfatti S."/>
            <person name="Shin M."/>
            <person name="Vergez L."/>
            <person name="Schmutz J."/>
            <person name="Larimer F."/>
            <person name="Land M."/>
            <person name="Hauser L."/>
            <person name="Kyrpides N."/>
            <person name="Mikhailova N."/>
            <person name="Stolz J.F."/>
            <person name="Dawson A."/>
            <person name="Fisher E."/>
            <person name="Crable B."/>
            <person name="Perera E."/>
            <person name="Lisak J."/>
            <person name="Ranganathan M."/>
            <person name="Basu P."/>
            <person name="Richardson P."/>
        </authorList>
    </citation>
    <scope>NUCLEOTIDE SEQUENCE [LARGE SCALE GENOMIC DNA]</scope>
    <source>
        <strain evidence="2">OhILAs</strain>
    </source>
</reference>
<sequence>MMKRKSIVVIGVLVSICILLHSMPALALRTSIFFHGFPIAAFTTEIQEYEPYSPLDKKLLQEENTKLYRLTPPPVEKSTKGHLYTWKVSKKVFIYVASYYGEG</sequence>
<accession>A8MIA7</accession>
<keyword evidence="2" id="KW-1185">Reference proteome</keyword>
<dbReference type="AlphaFoldDB" id="A8MIA7"/>
<dbReference type="KEGG" id="aoe:Clos_2002"/>
<protein>
    <submittedName>
        <fullName evidence="1">Uncharacterized protein</fullName>
    </submittedName>
</protein>
<evidence type="ECO:0000313" key="2">
    <source>
        <dbReference type="Proteomes" id="UP000000269"/>
    </source>
</evidence>
<proteinExistence type="predicted"/>
<organism evidence="1 2">
    <name type="scientific">Alkaliphilus oremlandii (strain OhILAs)</name>
    <name type="common">Clostridium oremlandii (strain OhILAs)</name>
    <dbReference type="NCBI Taxonomy" id="350688"/>
    <lineage>
        <taxon>Bacteria</taxon>
        <taxon>Bacillati</taxon>
        <taxon>Bacillota</taxon>
        <taxon>Clostridia</taxon>
        <taxon>Peptostreptococcales</taxon>
        <taxon>Natronincolaceae</taxon>
        <taxon>Alkaliphilus</taxon>
    </lineage>
</organism>
<dbReference type="HOGENOM" id="CLU_174624_0_0_9"/>
<evidence type="ECO:0000313" key="1">
    <source>
        <dbReference type="EMBL" id="ABW19539.1"/>
    </source>
</evidence>
<name>A8MIA7_ALKOO</name>